<gene>
    <name evidence="1" type="ORF">FRY98_23560</name>
</gene>
<dbReference type="AlphaFoldDB" id="A0A5D0CLN3"/>
<dbReference type="OrthoDB" id="2656905at2"/>
<organism evidence="1 2">
    <name type="scientific">Paenibacillus faecis</name>
    <dbReference type="NCBI Taxonomy" id="862114"/>
    <lineage>
        <taxon>Bacteria</taxon>
        <taxon>Bacillati</taxon>
        <taxon>Bacillota</taxon>
        <taxon>Bacilli</taxon>
        <taxon>Bacillales</taxon>
        <taxon>Paenibacillaceae</taxon>
        <taxon>Paenibacillus</taxon>
    </lineage>
</organism>
<sequence length="75" mass="8485">MNENEFIKEIRVLQQIADRAMAGEEVYCPKCGELLIINKLGSGKHPSVFCPNNDFKVMIDYKGNNVIENLGLDKK</sequence>
<dbReference type="RefSeq" id="WP_148456729.1">
    <property type="nucleotide sequence ID" value="NZ_BORZ01000012.1"/>
</dbReference>
<evidence type="ECO:0000313" key="2">
    <source>
        <dbReference type="Proteomes" id="UP000325218"/>
    </source>
</evidence>
<name>A0A5D0CLN3_9BACL</name>
<keyword evidence="2" id="KW-1185">Reference proteome</keyword>
<evidence type="ECO:0000313" key="1">
    <source>
        <dbReference type="EMBL" id="TYA10761.1"/>
    </source>
</evidence>
<comment type="caution">
    <text evidence="1">The sequence shown here is derived from an EMBL/GenBank/DDBJ whole genome shotgun (WGS) entry which is preliminary data.</text>
</comment>
<protein>
    <submittedName>
        <fullName evidence="1">Uncharacterized protein</fullName>
    </submittedName>
</protein>
<dbReference type="EMBL" id="VSDO01000005">
    <property type="protein sequence ID" value="TYA10761.1"/>
    <property type="molecule type" value="Genomic_DNA"/>
</dbReference>
<accession>A0A5D0CLN3</accession>
<reference evidence="1 2" key="1">
    <citation type="submission" date="2019-08" db="EMBL/GenBank/DDBJ databases">
        <title>Genome sequencing of Paenibacillus faecis DSM 23593(T).</title>
        <authorList>
            <person name="Kook J.-K."/>
            <person name="Park S.-N."/>
            <person name="Lim Y.K."/>
        </authorList>
    </citation>
    <scope>NUCLEOTIDE SEQUENCE [LARGE SCALE GENOMIC DNA]</scope>
    <source>
        <strain evidence="1 2">DSM 23593</strain>
    </source>
</reference>
<dbReference type="Proteomes" id="UP000325218">
    <property type="component" value="Unassembled WGS sequence"/>
</dbReference>
<proteinExistence type="predicted"/>